<dbReference type="HOGENOM" id="CLU_3348505_0_0_10"/>
<gene>
    <name evidence="1" type="ordered locus">SGRA_1728</name>
</gene>
<dbReference type="AlphaFoldDB" id="H6KZ73"/>
<evidence type="ECO:0000313" key="2">
    <source>
        <dbReference type="Proteomes" id="UP000007519"/>
    </source>
</evidence>
<dbReference type="EMBL" id="CP002831">
    <property type="protein sequence ID" value="AFC24463.1"/>
    <property type="molecule type" value="Genomic_DNA"/>
</dbReference>
<protein>
    <submittedName>
        <fullName evidence="1">Uncharacterized protein</fullName>
    </submittedName>
</protein>
<dbReference type="Proteomes" id="UP000007519">
    <property type="component" value="Chromosome"/>
</dbReference>
<evidence type="ECO:0000313" key="1">
    <source>
        <dbReference type="EMBL" id="AFC24463.1"/>
    </source>
</evidence>
<dbReference type="KEGG" id="sgn:SGRA_1728"/>
<sequence length="37" mass="4236">MALGQQKRLRPKGAAAFLSSSFGHNKAFRLQFDDRRE</sequence>
<name>H6KZ73_SAPGL</name>
<organism evidence="1 2">
    <name type="scientific">Saprospira grandis (strain Lewin)</name>
    <dbReference type="NCBI Taxonomy" id="984262"/>
    <lineage>
        <taxon>Bacteria</taxon>
        <taxon>Pseudomonadati</taxon>
        <taxon>Bacteroidota</taxon>
        <taxon>Saprospiria</taxon>
        <taxon>Saprospirales</taxon>
        <taxon>Saprospiraceae</taxon>
        <taxon>Saprospira</taxon>
    </lineage>
</organism>
<dbReference type="STRING" id="984262.SGRA_1728"/>
<keyword evidence="2" id="KW-1185">Reference proteome</keyword>
<reference evidence="1 2" key="1">
    <citation type="journal article" date="2012" name="Stand. Genomic Sci.">
        <title>Complete genome sequencing and analysis of Saprospira grandis str. Lewin, a predatory marine bacterium.</title>
        <authorList>
            <person name="Saw J.H."/>
            <person name="Yuryev A."/>
            <person name="Kanbe M."/>
            <person name="Hou S."/>
            <person name="Young A.G."/>
            <person name="Aizawa S."/>
            <person name="Alam M."/>
        </authorList>
    </citation>
    <scope>NUCLEOTIDE SEQUENCE [LARGE SCALE GENOMIC DNA]</scope>
    <source>
        <strain evidence="1 2">Lewin</strain>
    </source>
</reference>
<accession>H6KZ73</accession>
<proteinExistence type="predicted"/>